<evidence type="ECO:0000256" key="3">
    <source>
        <dbReference type="SAM" id="MobiDB-lite"/>
    </source>
</evidence>
<dbReference type="InterPro" id="IPR036388">
    <property type="entry name" value="WH-like_DNA-bd_sf"/>
</dbReference>
<keyword evidence="2" id="KW-0067">ATP-binding</keyword>
<dbReference type="KEGG" id="tvr:TVD_04810"/>
<evidence type="ECO:0000256" key="1">
    <source>
        <dbReference type="ARBA" id="ARBA00022741"/>
    </source>
</evidence>
<dbReference type="SUPFAM" id="SSF55073">
    <property type="entry name" value="Nucleotide cyclase"/>
    <property type="match status" value="1"/>
</dbReference>
<dbReference type="Gene3D" id="1.25.40.10">
    <property type="entry name" value="Tetratricopeptide repeat domain"/>
    <property type="match status" value="2"/>
</dbReference>
<dbReference type="SMART" id="SM00028">
    <property type="entry name" value="TPR"/>
    <property type="match status" value="2"/>
</dbReference>
<evidence type="ECO:0000313" key="6">
    <source>
        <dbReference type="Proteomes" id="UP000064201"/>
    </source>
</evidence>
<feature type="compositionally biased region" description="Basic and acidic residues" evidence="3">
    <location>
        <begin position="125"/>
        <end position="140"/>
    </location>
</feature>
<dbReference type="GO" id="GO:0005524">
    <property type="term" value="F:ATP binding"/>
    <property type="evidence" value="ECO:0007669"/>
    <property type="project" value="UniProtKB-KW"/>
</dbReference>
<dbReference type="PANTHER" id="PTHR16305:SF28">
    <property type="entry name" value="GUANYLATE CYCLASE DOMAIN-CONTAINING PROTEIN"/>
    <property type="match status" value="1"/>
</dbReference>
<accession>A0A0G3G5H6</accession>
<organism evidence="5 6">
    <name type="scientific">Thioalkalivibrio versutus</name>
    <dbReference type="NCBI Taxonomy" id="106634"/>
    <lineage>
        <taxon>Bacteria</taxon>
        <taxon>Pseudomonadati</taxon>
        <taxon>Pseudomonadota</taxon>
        <taxon>Gammaproteobacteria</taxon>
        <taxon>Chromatiales</taxon>
        <taxon>Ectothiorhodospiraceae</taxon>
        <taxon>Thioalkalivibrio</taxon>
    </lineage>
</organism>
<dbReference type="PATRIC" id="fig|106634.4.peg.980"/>
<dbReference type="Pfam" id="PF03704">
    <property type="entry name" value="BTAD"/>
    <property type="match status" value="1"/>
</dbReference>
<dbReference type="PANTHER" id="PTHR16305">
    <property type="entry name" value="TESTICULAR SOLUBLE ADENYLYL CYCLASE"/>
    <property type="match status" value="1"/>
</dbReference>
<evidence type="ECO:0000256" key="2">
    <source>
        <dbReference type="ARBA" id="ARBA00022840"/>
    </source>
</evidence>
<dbReference type="Proteomes" id="UP000064201">
    <property type="component" value="Chromosome"/>
</dbReference>
<evidence type="ECO:0000313" key="5">
    <source>
        <dbReference type="EMBL" id="AKJ94732.1"/>
    </source>
</evidence>
<dbReference type="SMART" id="SM01043">
    <property type="entry name" value="BTAD"/>
    <property type="match status" value="1"/>
</dbReference>
<evidence type="ECO:0000259" key="4">
    <source>
        <dbReference type="SMART" id="SM01043"/>
    </source>
</evidence>
<sequence length="1296" mass="145001">MEITTFGTVGVRVEDRDIPALSGTKLGLLLTYVAAESPRRIPREELARMFWPDLDADSARVNLRQGLFQLRRQLPAGDPPLLDTTPRYVRFQPQPESRIDFLTLNRARAERRTAESRETTAASAERARAERRTAERRTAESRAATATHPNLAIVCDYRGHFLEGLRALQDLPELSAWAQAQRDHHWQNLLVFITHNLVALAKPNEGEPLLAELHRLLAMEPHDETLHHLLMKALAASGHPKRALDHYAHLEAEAGKAPGELLARTREEILGAERAEATSQRAKTEEAEPAILRPERRRVTVVACHVQPDAEADIEIQQQQVNRALEHVDFVLLSHHGHVVPSPGHGLLAYFGYPAGREEATVDAVHAAWQALETAPADCKLRLAVDSDLIVTGADPDLPDPTGQLTARVHDCAQQADPGTLRVSAPTYARVSGYFSFRATDDGTGAYRVTGDPGPLDRVDAQSLRDLTPLTGRSQELQQLRGHWDQVLETSEVRFVLVQGEAGLGKSRLARGLDQQVRGQARSRYLLKCREDRTRQLLAPVRQAFATWMGQDSLREARQRRLEGALKIAGTPPKLAPRLAHWLTHPEADGPESLAHEGLDRDRIIDTLVELVHRRSAHGPTLLICDDLHWMDSGTSEFLRRLYQRLHHRPIMAILTARMSFRSSWRDLSLEHIRLHGLDDAAAHGLVDRLDPNGRLSSGLRHQLVERGEGVPLFLEELTRYALEAARTGQLPETLPPGLSNLLVARLEQLGSARELAHSAAVIGRDFDTRILSRLRGQPADTIRRQLTRLTGKGFIEPAGMVDGVRYRFRHVLFRQAAYESMLLSDRTRLHGQLADLMQEDGEHGMQTADWGRIANHLYHAGRYPEAVNAWLQAGEAAFARGILPEASHYFEDALDCLERHPEAHASGDLATHERDTLRALGGLGASNLALLGYGSRTVNDIFERAMRLTAPEQDPVQYFRVLWGLWHGAGSWHGFQEAHRLAAEMEQLAERSSDRLLRIAAHYVQGNTHFWTGRFAEALEHQTRAVKLYRDADHATLVARHTENPAISARGFMAWTLLHLGNHARAWTEMDAACQQADQLGHRPTEAFVYAFRSVLGFYSSDPESALPAARHALSIAREYDYPLWRAAGITLESWALARQGQADAYQAIEQQVEAMRHIMDGVNTIFQLILLDALETSDIAAEQRLAVADEALTGCRKRGDLAFEPAIRRLRAVALLATSKGKADDGWQDLESARSIAHEQGNPNIERQALLDYARFASDPQVQSWAERELLRINHCIIPRPHPDEPRQRDPRLA</sequence>
<dbReference type="InterPro" id="IPR005158">
    <property type="entry name" value="BTAD"/>
</dbReference>
<dbReference type="GO" id="GO:0005737">
    <property type="term" value="C:cytoplasm"/>
    <property type="evidence" value="ECO:0007669"/>
    <property type="project" value="TreeGrafter"/>
</dbReference>
<dbReference type="InterPro" id="IPR027417">
    <property type="entry name" value="P-loop_NTPase"/>
</dbReference>
<dbReference type="STRING" id="106634.TVD_04810"/>
<protein>
    <submittedName>
        <fullName evidence="5">Transcriptional regulator</fullName>
    </submittedName>
</protein>
<name>A0A0G3G5H6_9GAMM</name>
<dbReference type="RefSeq" id="WP_047250947.1">
    <property type="nucleotide sequence ID" value="NZ_CP011367.1"/>
</dbReference>
<dbReference type="SUPFAM" id="SSF52540">
    <property type="entry name" value="P-loop containing nucleoside triphosphate hydrolases"/>
    <property type="match status" value="1"/>
</dbReference>
<dbReference type="InterPro" id="IPR029787">
    <property type="entry name" value="Nucleotide_cyclase"/>
</dbReference>
<keyword evidence="6" id="KW-1185">Reference proteome</keyword>
<dbReference type="Pfam" id="PF13191">
    <property type="entry name" value="AAA_16"/>
    <property type="match status" value="1"/>
</dbReference>
<dbReference type="Gene3D" id="1.10.10.10">
    <property type="entry name" value="Winged helix-like DNA-binding domain superfamily/Winged helix DNA-binding domain"/>
    <property type="match status" value="1"/>
</dbReference>
<keyword evidence="1" id="KW-0547">Nucleotide-binding</keyword>
<proteinExistence type="predicted"/>
<dbReference type="SUPFAM" id="SSF48452">
    <property type="entry name" value="TPR-like"/>
    <property type="match status" value="3"/>
</dbReference>
<dbReference type="InterPro" id="IPR041664">
    <property type="entry name" value="AAA_16"/>
</dbReference>
<dbReference type="InterPro" id="IPR019734">
    <property type="entry name" value="TPR_rpt"/>
</dbReference>
<feature type="region of interest" description="Disordered" evidence="3">
    <location>
        <begin position="110"/>
        <end position="144"/>
    </location>
</feature>
<gene>
    <name evidence="5" type="ORF">TVD_04810</name>
</gene>
<dbReference type="OrthoDB" id="9816555at2"/>
<dbReference type="EMBL" id="CP011367">
    <property type="protein sequence ID" value="AKJ94732.1"/>
    <property type="molecule type" value="Genomic_DNA"/>
</dbReference>
<reference evidence="5 6" key="1">
    <citation type="submission" date="2015-04" db="EMBL/GenBank/DDBJ databases">
        <title>Complete Sequence for the Genome of the Thioalkalivibrio versutus D301.</title>
        <authorList>
            <person name="Mu T."/>
            <person name="Zhou J."/>
            <person name="Xu X."/>
        </authorList>
    </citation>
    <scope>NUCLEOTIDE SEQUENCE [LARGE SCALE GENOMIC DNA]</scope>
    <source>
        <strain evidence="5 6">D301</strain>
    </source>
</reference>
<dbReference type="GO" id="GO:0004016">
    <property type="term" value="F:adenylate cyclase activity"/>
    <property type="evidence" value="ECO:0007669"/>
    <property type="project" value="TreeGrafter"/>
</dbReference>
<dbReference type="Gene3D" id="3.40.50.300">
    <property type="entry name" value="P-loop containing nucleotide triphosphate hydrolases"/>
    <property type="match status" value="1"/>
</dbReference>
<feature type="domain" description="Bacterial transcriptional activator" evidence="4">
    <location>
        <begin position="124"/>
        <end position="270"/>
    </location>
</feature>
<dbReference type="InterPro" id="IPR011990">
    <property type="entry name" value="TPR-like_helical_dom_sf"/>
</dbReference>